<accession>A0A1W7R503</accession>
<reference evidence="1" key="1">
    <citation type="submission" date="2016-03" db="EMBL/GenBank/DDBJ databases">
        <title>RNAseq analyses of the sensorial organs of adult female Aedes albopictus.</title>
        <authorList>
            <person name="Fabrizio L."/>
            <person name="Ribeiro J.M."/>
            <person name="Arca B."/>
        </authorList>
    </citation>
    <scope>NUCLEOTIDE SEQUENCE</scope>
</reference>
<sequence>MAASMSGVELARELQPIAGPMSLSTSRRPSSLTTSISLPAECIVLSLAPGPTEPPLEPKLRRVESTRSFLKKDGRAFHPKPFRVY</sequence>
<evidence type="ECO:0000313" key="1">
    <source>
        <dbReference type="EMBL" id="JAV46234.1"/>
    </source>
</evidence>
<proteinExistence type="predicted"/>
<name>A0A1W7R503_AEDAL</name>
<protein>
    <submittedName>
        <fullName evidence="1">Uncharacterized protein</fullName>
    </submittedName>
</protein>
<dbReference type="EMBL" id="GEHC01001411">
    <property type="protein sequence ID" value="JAV46234.1"/>
    <property type="molecule type" value="Transcribed_RNA"/>
</dbReference>
<organism evidence="1">
    <name type="scientific">Aedes albopictus</name>
    <name type="common">Asian tiger mosquito</name>
    <name type="synonym">Stegomyia albopicta</name>
    <dbReference type="NCBI Taxonomy" id="7160"/>
    <lineage>
        <taxon>Eukaryota</taxon>
        <taxon>Metazoa</taxon>
        <taxon>Ecdysozoa</taxon>
        <taxon>Arthropoda</taxon>
        <taxon>Hexapoda</taxon>
        <taxon>Insecta</taxon>
        <taxon>Pterygota</taxon>
        <taxon>Neoptera</taxon>
        <taxon>Endopterygota</taxon>
        <taxon>Diptera</taxon>
        <taxon>Nematocera</taxon>
        <taxon>Culicoidea</taxon>
        <taxon>Culicidae</taxon>
        <taxon>Culicinae</taxon>
        <taxon>Aedini</taxon>
        <taxon>Aedes</taxon>
        <taxon>Stegomyia</taxon>
    </lineage>
</organism>
<dbReference type="AlphaFoldDB" id="A0A1W7R503"/>